<protein>
    <submittedName>
        <fullName evidence="8">Ferredoxin hydrogenase large subunit</fullName>
        <ecNumber evidence="8">1.12.7.2</ecNumber>
    </submittedName>
</protein>
<proteinExistence type="predicted"/>
<evidence type="ECO:0000313" key="9">
    <source>
        <dbReference type="Proteomes" id="UP000774000"/>
    </source>
</evidence>
<dbReference type="EC" id="1.12.7.2" evidence="8"/>
<keyword evidence="2" id="KW-0004">4Fe-4S</keyword>
<dbReference type="InterPro" id="IPR017900">
    <property type="entry name" value="4Fe4S_Fe_S_CS"/>
</dbReference>
<evidence type="ECO:0000256" key="3">
    <source>
        <dbReference type="ARBA" id="ARBA00022723"/>
    </source>
</evidence>
<dbReference type="CDD" id="cd10549">
    <property type="entry name" value="MtMvhB_like"/>
    <property type="match status" value="1"/>
</dbReference>
<dbReference type="GO" id="GO:0051539">
    <property type="term" value="F:4 iron, 4 sulfur cluster binding"/>
    <property type="evidence" value="ECO:0007669"/>
    <property type="project" value="UniProtKB-KW"/>
</dbReference>
<dbReference type="RefSeq" id="WP_204702010.1">
    <property type="nucleotide sequence ID" value="NZ_JAFBDQ010000010.1"/>
</dbReference>
<dbReference type="PROSITE" id="PS51379">
    <property type="entry name" value="4FE4S_FER_2"/>
    <property type="match status" value="2"/>
</dbReference>
<dbReference type="InterPro" id="IPR027631">
    <property type="entry name" value="Mono_FeFe_hydrog"/>
</dbReference>
<dbReference type="AlphaFoldDB" id="A0A938XVX5"/>
<keyword evidence="1" id="KW-0813">Transport</keyword>
<evidence type="ECO:0000256" key="5">
    <source>
        <dbReference type="ARBA" id="ARBA00023004"/>
    </source>
</evidence>
<dbReference type="InterPro" id="IPR004108">
    <property type="entry name" value="Fe_hydrogenase_lsu_C"/>
</dbReference>
<dbReference type="PANTHER" id="PTHR42859">
    <property type="entry name" value="OXIDOREDUCTASE"/>
    <property type="match status" value="1"/>
</dbReference>
<gene>
    <name evidence="8" type="ORF">JOC47_002116</name>
</gene>
<keyword evidence="4" id="KW-0249">Electron transport</keyword>
<organism evidence="8 9">
    <name type="scientific">Halanaerobacter jeridensis</name>
    <dbReference type="NCBI Taxonomy" id="706427"/>
    <lineage>
        <taxon>Bacteria</taxon>
        <taxon>Bacillati</taxon>
        <taxon>Bacillota</taxon>
        <taxon>Clostridia</taxon>
        <taxon>Halanaerobiales</taxon>
        <taxon>Halobacteroidaceae</taxon>
        <taxon>Halanaerobacter</taxon>
    </lineage>
</organism>
<feature type="domain" description="4Fe-4S ferredoxin-type" evidence="7">
    <location>
        <begin position="138"/>
        <end position="168"/>
    </location>
</feature>
<dbReference type="PANTHER" id="PTHR42859:SF10">
    <property type="entry name" value="DIMETHYLSULFOXIDE REDUCTASE CHAIN B"/>
    <property type="match status" value="1"/>
</dbReference>
<dbReference type="SUPFAM" id="SSF53920">
    <property type="entry name" value="Fe-only hydrogenase"/>
    <property type="match status" value="1"/>
</dbReference>
<sequence>MSQEVSGITKLRRKVFSKVAELALEGTIREKINNLPKEIIPEEGLGYRCCVHKERAIVNDRIKSALGLQPNNQEDNLEELVGEAWNLDEIEKPVVDVLDIACDRCPLDKYRVSDACRNCVDHNCINACPQDAIVTVQNKAYIDQEKCIECGLCKQACPYNAILELSRPCETACEVEAIKADNDRQAEIDQDKCVACGSCIESCPFGAITYKSQIIQVIKRIKEEKTIAVLAPSFVGQFGPQVTSGQIKKGLIELGFDEVREVAVGADIVASEETKELVSKIPEEQDYLTTSCCPSFLSLIKNHFPQLEENSSSLVSPMVAIAKVLKEQQPDSNVVFIGPCIAKKDEGAAYEEVAGVLTFEELGSIFVGAGINLLDLEEYNRQDSVSDAGRTFGRSGGLVKAVMGSAAKLDSEQEINKTQAEGLKECVQTLNLAQAGQYKGCFIEGMGCEGGCAGGPATLMNVEKTTQAINQFGAEAEVNEAVENKEVQKLIKEIGHEQFHRL</sequence>
<keyword evidence="3" id="KW-0479">Metal-binding</keyword>
<keyword evidence="8" id="KW-0560">Oxidoreductase</keyword>
<dbReference type="NCBIfam" id="TIGR04105">
    <property type="entry name" value="FeFe_hydrog_B1"/>
    <property type="match status" value="1"/>
</dbReference>
<evidence type="ECO:0000256" key="1">
    <source>
        <dbReference type="ARBA" id="ARBA00022448"/>
    </source>
</evidence>
<dbReference type="Gene3D" id="3.30.70.20">
    <property type="match status" value="2"/>
</dbReference>
<dbReference type="EMBL" id="JAFBDQ010000010">
    <property type="protein sequence ID" value="MBM7557261.1"/>
    <property type="molecule type" value="Genomic_DNA"/>
</dbReference>
<dbReference type="GO" id="GO:0008901">
    <property type="term" value="F:ferredoxin hydrogenase activity"/>
    <property type="evidence" value="ECO:0007669"/>
    <property type="project" value="UniProtKB-EC"/>
</dbReference>
<evidence type="ECO:0000256" key="4">
    <source>
        <dbReference type="ARBA" id="ARBA00022982"/>
    </source>
</evidence>
<evidence type="ECO:0000256" key="2">
    <source>
        <dbReference type="ARBA" id="ARBA00022485"/>
    </source>
</evidence>
<evidence type="ECO:0000259" key="7">
    <source>
        <dbReference type="PROSITE" id="PS51379"/>
    </source>
</evidence>
<keyword evidence="9" id="KW-1185">Reference proteome</keyword>
<dbReference type="Pfam" id="PF00037">
    <property type="entry name" value="Fer4"/>
    <property type="match status" value="2"/>
</dbReference>
<dbReference type="Gene3D" id="3.40.50.1780">
    <property type="match status" value="1"/>
</dbReference>
<feature type="domain" description="4Fe-4S ferredoxin-type" evidence="7">
    <location>
        <begin position="184"/>
        <end position="213"/>
    </location>
</feature>
<dbReference type="InterPro" id="IPR050294">
    <property type="entry name" value="RnfB_subfamily"/>
</dbReference>
<dbReference type="InterPro" id="IPR009016">
    <property type="entry name" value="Fe_hydrogenase"/>
</dbReference>
<dbReference type="Pfam" id="PF02906">
    <property type="entry name" value="Fe_hyd_lg_C"/>
    <property type="match status" value="1"/>
</dbReference>
<keyword evidence="6" id="KW-0411">Iron-sulfur</keyword>
<dbReference type="Proteomes" id="UP000774000">
    <property type="component" value="Unassembled WGS sequence"/>
</dbReference>
<reference evidence="8" key="1">
    <citation type="submission" date="2021-01" db="EMBL/GenBank/DDBJ databases">
        <title>Genomic Encyclopedia of Type Strains, Phase IV (KMG-IV): sequencing the most valuable type-strain genomes for metagenomic binning, comparative biology and taxonomic classification.</title>
        <authorList>
            <person name="Goeker M."/>
        </authorList>
    </citation>
    <scope>NUCLEOTIDE SEQUENCE</scope>
    <source>
        <strain evidence="8">DSM 23230</strain>
    </source>
</reference>
<dbReference type="SUPFAM" id="SSF54862">
    <property type="entry name" value="4Fe-4S ferredoxins"/>
    <property type="match status" value="1"/>
</dbReference>
<accession>A0A938XVX5</accession>
<dbReference type="GO" id="GO:0046872">
    <property type="term" value="F:metal ion binding"/>
    <property type="evidence" value="ECO:0007669"/>
    <property type="project" value="UniProtKB-KW"/>
</dbReference>
<dbReference type="Gene3D" id="3.40.950.10">
    <property type="entry name" value="Fe-only Hydrogenase (Larger Subunit), Chain L, domain 3"/>
    <property type="match status" value="1"/>
</dbReference>
<dbReference type="PROSITE" id="PS00198">
    <property type="entry name" value="4FE4S_FER_1"/>
    <property type="match status" value="1"/>
</dbReference>
<evidence type="ECO:0000256" key="6">
    <source>
        <dbReference type="ARBA" id="ARBA00023014"/>
    </source>
</evidence>
<name>A0A938XVX5_9FIRM</name>
<dbReference type="InterPro" id="IPR017896">
    <property type="entry name" value="4Fe4S_Fe-S-bd"/>
</dbReference>
<comment type="caution">
    <text evidence="8">The sequence shown here is derived from an EMBL/GenBank/DDBJ whole genome shotgun (WGS) entry which is preliminary data.</text>
</comment>
<keyword evidence="5" id="KW-0408">Iron</keyword>
<evidence type="ECO:0000313" key="8">
    <source>
        <dbReference type="EMBL" id="MBM7557261.1"/>
    </source>
</evidence>